<dbReference type="GO" id="GO:0003677">
    <property type="term" value="F:DNA binding"/>
    <property type="evidence" value="ECO:0007669"/>
    <property type="project" value="UniProtKB-KW"/>
</dbReference>
<sequence>MDLETAVFQLQDPVSCKDPRAYSLPRDYYTDYICHDHDHDRDMENYSPPPIVQANLDDSKDNTGAEMGTNSSASSEDGSSGAAGGFPSPEAVAVTVVRRRKRRRTITVKNKEDVESQRMTHIAVERNRRRQMNEYLAILRSMMPPSYVRRGDQASIVGGAINFVKELEQLHLLSLKKAAAVHKETHPSSPSSVPPQLQNPPSIFSDFFFTFPQYSTGASGVPASNTATVADVEVAVVEGHANIKVRSRWQPAQLLKMVVGLHSLHLYVLHLTLTAADPTVFFSFCVKVEESSQLNSANEIAAVVYEMICRIQGEANSHV</sequence>
<feature type="compositionally biased region" description="Low complexity" evidence="6">
    <location>
        <begin position="71"/>
        <end position="80"/>
    </location>
</feature>
<dbReference type="PANTHER" id="PTHR46684:SF16">
    <property type="entry name" value="TRANSCRIPTION FACTOR BHLH67-LIKE ISOFORM X2"/>
    <property type="match status" value="1"/>
</dbReference>
<keyword evidence="9" id="KW-1185">Reference proteome</keyword>
<dbReference type="EMBL" id="JAXIOK010000015">
    <property type="protein sequence ID" value="KAK4754168.1"/>
    <property type="molecule type" value="Genomic_DNA"/>
</dbReference>
<evidence type="ECO:0000259" key="7">
    <source>
        <dbReference type="PROSITE" id="PS50888"/>
    </source>
</evidence>
<keyword evidence="3" id="KW-0238">DNA-binding</keyword>
<accession>A0AAN7JTT9</accession>
<evidence type="ECO:0000256" key="6">
    <source>
        <dbReference type="SAM" id="MobiDB-lite"/>
    </source>
</evidence>
<dbReference type="InterPro" id="IPR011598">
    <property type="entry name" value="bHLH_dom"/>
</dbReference>
<keyword evidence="5" id="KW-0539">Nucleus</keyword>
<evidence type="ECO:0000256" key="4">
    <source>
        <dbReference type="ARBA" id="ARBA00023163"/>
    </source>
</evidence>
<dbReference type="GO" id="GO:0003700">
    <property type="term" value="F:DNA-binding transcription factor activity"/>
    <property type="evidence" value="ECO:0007669"/>
    <property type="project" value="InterPro"/>
</dbReference>
<keyword evidence="2" id="KW-0805">Transcription regulation</keyword>
<evidence type="ECO:0000313" key="8">
    <source>
        <dbReference type="EMBL" id="KAK4754168.1"/>
    </source>
</evidence>
<gene>
    <name evidence="8" type="ORF">SAY87_002272</name>
</gene>
<feature type="region of interest" description="Disordered" evidence="6">
    <location>
        <begin position="40"/>
        <end position="88"/>
    </location>
</feature>
<comment type="caution">
    <text evidence="8">The sequence shown here is derived from an EMBL/GenBank/DDBJ whole genome shotgun (WGS) entry which is preliminary data.</text>
</comment>
<dbReference type="PROSITE" id="PS50888">
    <property type="entry name" value="BHLH"/>
    <property type="match status" value="1"/>
</dbReference>
<name>A0AAN7JTT9_9MYRT</name>
<dbReference type="SMART" id="SM00353">
    <property type="entry name" value="HLH"/>
    <property type="match status" value="1"/>
</dbReference>
<dbReference type="Pfam" id="PF00010">
    <property type="entry name" value="HLH"/>
    <property type="match status" value="1"/>
</dbReference>
<protein>
    <recommendedName>
        <fullName evidence="7">BHLH domain-containing protein</fullName>
    </recommendedName>
</protein>
<dbReference type="InterPro" id="IPR036638">
    <property type="entry name" value="HLH_DNA-bd_sf"/>
</dbReference>
<evidence type="ECO:0000256" key="3">
    <source>
        <dbReference type="ARBA" id="ARBA00023125"/>
    </source>
</evidence>
<dbReference type="GO" id="GO:0045893">
    <property type="term" value="P:positive regulation of DNA-templated transcription"/>
    <property type="evidence" value="ECO:0007669"/>
    <property type="project" value="TreeGrafter"/>
</dbReference>
<dbReference type="AlphaFoldDB" id="A0AAN7JTT9"/>
<evidence type="ECO:0000256" key="1">
    <source>
        <dbReference type="ARBA" id="ARBA00004123"/>
    </source>
</evidence>
<evidence type="ECO:0000256" key="5">
    <source>
        <dbReference type="ARBA" id="ARBA00023242"/>
    </source>
</evidence>
<evidence type="ECO:0000256" key="2">
    <source>
        <dbReference type="ARBA" id="ARBA00023015"/>
    </source>
</evidence>
<dbReference type="GO" id="GO:0010052">
    <property type="term" value="P:guard cell differentiation"/>
    <property type="evidence" value="ECO:0007669"/>
    <property type="project" value="InterPro"/>
</dbReference>
<dbReference type="InterPro" id="IPR044283">
    <property type="entry name" value="FAMA/SPEECHLESS/MUTE-like"/>
</dbReference>
<dbReference type="SUPFAM" id="SSF47459">
    <property type="entry name" value="HLH, helix-loop-helix DNA-binding domain"/>
    <property type="match status" value="1"/>
</dbReference>
<dbReference type="PANTHER" id="PTHR46684">
    <property type="entry name" value="TRANSCRIPTION FACTOR FAMA"/>
    <property type="match status" value="1"/>
</dbReference>
<dbReference type="GO" id="GO:0046983">
    <property type="term" value="F:protein dimerization activity"/>
    <property type="evidence" value="ECO:0007669"/>
    <property type="project" value="InterPro"/>
</dbReference>
<comment type="subcellular location">
    <subcellularLocation>
        <location evidence="1">Nucleus</location>
    </subcellularLocation>
</comment>
<dbReference type="Proteomes" id="UP001345219">
    <property type="component" value="Chromosome 2"/>
</dbReference>
<evidence type="ECO:0000313" key="9">
    <source>
        <dbReference type="Proteomes" id="UP001345219"/>
    </source>
</evidence>
<dbReference type="GO" id="GO:0005634">
    <property type="term" value="C:nucleus"/>
    <property type="evidence" value="ECO:0007669"/>
    <property type="project" value="UniProtKB-SubCell"/>
</dbReference>
<organism evidence="8 9">
    <name type="scientific">Trapa incisa</name>
    <dbReference type="NCBI Taxonomy" id="236973"/>
    <lineage>
        <taxon>Eukaryota</taxon>
        <taxon>Viridiplantae</taxon>
        <taxon>Streptophyta</taxon>
        <taxon>Embryophyta</taxon>
        <taxon>Tracheophyta</taxon>
        <taxon>Spermatophyta</taxon>
        <taxon>Magnoliopsida</taxon>
        <taxon>eudicotyledons</taxon>
        <taxon>Gunneridae</taxon>
        <taxon>Pentapetalae</taxon>
        <taxon>rosids</taxon>
        <taxon>malvids</taxon>
        <taxon>Myrtales</taxon>
        <taxon>Lythraceae</taxon>
        <taxon>Trapa</taxon>
    </lineage>
</organism>
<feature type="domain" description="BHLH" evidence="7">
    <location>
        <begin position="116"/>
        <end position="167"/>
    </location>
</feature>
<reference evidence="8 9" key="1">
    <citation type="journal article" date="2023" name="Hortic Res">
        <title>Pangenome of water caltrop reveals structural variations and asymmetric subgenome divergence after allopolyploidization.</title>
        <authorList>
            <person name="Zhang X."/>
            <person name="Chen Y."/>
            <person name="Wang L."/>
            <person name="Yuan Y."/>
            <person name="Fang M."/>
            <person name="Shi L."/>
            <person name="Lu R."/>
            <person name="Comes H.P."/>
            <person name="Ma Y."/>
            <person name="Chen Y."/>
            <person name="Huang G."/>
            <person name="Zhou Y."/>
            <person name="Zheng Z."/>
            <person name="Qiu Y."/>
        </authorList>
    </citation>
    <scope>NUCLEOTIDE SEQUENCE [LARGE SCALE GENOMIC DNA]</scope>
    <source>
        <tissue evidence="8">Roots</tissue>
    </source>
</reference>
<proteinExistence type="predicted"/>
<keyword evidence="4" id="KW-0804">Transcription</keyword>
<dbReference type="Gene3D" id="4.10.280.10">
    <property type="entry name" value="Helix-loop-helix DNA-binding domain"/>
    <property type="match status" value="1"/>
</dbReference>